<reference evidence="1" key="1">
    <citation type="submission" date="2022-11" db="EMBL/GenBank/DDBJ databases">
        <title>Draft genome of Mycoplasma arginini isolated from fly.</title>
        <authorList>
            <person name="Severgnini M."/>
            <person name="Gioia G."/>
            <person name="Cremonesi P."/>
            <person name="Moroni P."/>
            <person name="Addis M.F."/>
            <person name="Castiglioni B."/>
        </authorList>
    </citation>
    <scope>NUCLEOTIDE SEQUENCE</scope>
    <source>
        <strain evidence="1">QMP CG1-1632</strain>
    </source>
</reference>
<comment type="caution">
    <text evidence="1">The sequence shown here is derived from an EMBL/GenBank/DDBJ whole genome shotgun (WGS) entry which is preliminary data.</text>
</comment>
<dbReference type="AlphaFoldDB" id="A0AA43QWV3"/>
<sequence>MKLKFNKKKVFLTLGMFIFSSSILVGAIVVKNEIIKRKSVLELVDNQYLTVYIDGAVKYPGEYTFKDGAIYLDLIKEAVLESGASLKEFDKKQKLKNGEKITIPYSKNTKLTIKDINGYETLINLGIKRNIAIKVFDYISNNEVKKWDEILKIPGIGEKTYLILVENINI</sequence>
<accession>A0AA43QWV3</accession>
<dbReference type="RefSeq" id="WP_282459127.1">
    <property type="nucleotide sequence ID" value="NZ_JAPFAR010000086.1"/>
</dbReference>
<evidence type="ECO:0000313" key="1">
    <source>
        <dbReference type="EMBL" id="MDI3349652.1"/>
    </source>
</evidence>
<gene>
    <name evidence="1" type="ORF">DCBHLPFO_00230</name>
</gene>
<organism evidence="1 2">
    <name type="scientific">Mycoplasmopsis arginini</name>
    <name type="common">Mycoplasma arginini</name>
    <dbReference type="NCBI Taxonomy" id="2094"/>
    <lineage>
        <taxon>Bacteria</taxon>
        <taxon>Bacillati</taxon>
        <taxon>Mycoplasmatota</taxon>
        <taxon>Mycoplasmoidales</taxon>
        <taxon>Metamycoplasmataceae</taxon>
        <taxon>Mycoplasmopsis</taxon>
    </lineage>
</organism>
<dbReference type="Proteomes" id="UP001162175">
    <property type="component" value="Unassembled WGS sequence"/>
</dbReference>
<name>A0AA43QWV3_MYCAR</name>
<evidence type="ECO:0008006" key="3">
    <source>
        <dbReference type="Google" id="ProtNLM"/>
    </source>
</evidence>
<protein>
    <recommendedName>
        <fullName evidence="3">Soluble ligand binding domain-containing protein</fullName>
    </recommendedName>
</protein>
<dbReference type="NCBIfam" id="NF045978">
    <property type="entry name" value="ComEA_MAG0490"/>
    <property type="match status" value="1"/>
</dbReference>
<dbReference type="EMBL" id="JAPFAR010000086">
    <property type="protein sequence ID" value="MDI3349652.1"/>
    <property type="molecule type" value="Genomic_DNA"/>
</dbReference>
<proteinExistence type="predicted"/>
<evidence type="ECO:0000313" key="2">
    <source>
        <dbReference type="Proteomes" id="UP001162175"/>
    </source>
</evidence>